<dbReference type="Pfam" id="PF19840">
    <property type="entry name" value="DUF6317"/>
    <property type="match status" value="1"/>
</dbReference>
<gene>
    <name evidence="1" type="ORF">IW256_005814</name>
</gene>
<proteinExistence type="predicted"/>
<organism evidence="1 2">
    <name type="scientific">Actinomadura viridis</name>
    <dbReference type="NCBI Taxonomy" id="58110"/>
    <lineage>
        <taxon>Bacteria</taxon>
        <taxon>Bacillati</taxon>
        <taxon>Actinomycetota</taxon>
        <taxon>Actinomycetes</taxon>
        <taxon>Streptosporangiales</taxon>
        <taxon>Thermomonosporaceae</taxon>
        <taxon>Actinomadura</taxon>
    </lineage>
</organism>
<comment type="caution">
    <text evidence="1">The sequence shown here is derived from an EMBL/GenBank/DDBJ whole genome shotgun (WGS) entry which is preliminary data.</text>
</comment>
<reference evidence="1" key="1">
    <citation type="submission" date="2020-11" db="EMBL/GenBank/DDBJ databases">
        <title>Sequencing the genomes of 1000 actinobacteria strains.</title>
        <authorList>
            <person name="Klenk H.-P."/>
        </authorList>
    </citation>
    <scope>NUCLEOTIDE SEQUENCE</scope>
    <source>
        <strain evidence="1">DSM 43175</strain>
    </source>
</reference>
<dbReference type="InterPro" id="IPR045558">
    <property type="entry name" value="DUF6317"/>
</dbReference>
<name>A0A931GQG3_9ACTN</name>
<evidence type="ECO:0000313" key="2">
    <source>
        <dbReference type="Proteomes" id="UP000614047"/>
    </source>
</evidence>
<sequence>MNGFSAQIDSLVEAGRRFQKVAVDYKGDMPAGGFERPSTGDGKSDAMLETTLKMIDLLHGALADAVWQHGEKLQLVAERYQTAEDENITTLYQAVNEAATIPGDLPTLKFD</sequence>
<accession>A0A931GQG3</accession>
<evidence type="ECO:0000313" key="1">
    <source>
        <dbReference type="EMBL" id="MBG6091701.1"/>
    </source>
</evidence>
<dbReference type="Proteomes" id="UP000614047">
    <property type="component" value="Unassembled WGS sequence"/>
</dbReference>
<dbReference type="EMBL" id="JADOUA010000001">
    <property type="protein sequence ID" value="MBG6091701.1"/>
    <property type="molecule type" value="Genomic_DNA"/>
</dbReference>
<dbReference type="RefSeq" id="WP_197013980.1">
    <property type="nucleotide sequence ID" value="NZ_BAABES010000002.1"/>
</dbReference>
<keyword evidence="2" id="KW-1185">Reference proteome</keyword>
<protein>
    <submittedName>
        <fullName evidence="1">Uncharacterized protein</fullName>
    </submittedName>
</protein>
<dbReference type="AlphaFoldDB" id="A0A931GQG3"/>